<proteinExistence type="predicted"/>
<gene>
    <name evidence="2" type="ORF">E5S66_05550</name>
</gene>
<reference evidence="2 3" key="1">
    <citation type="submission" date="2019-04" db="EMBL/GenBank/DDBJ databases">
        <authorList>
            <person name="Grouzdev D.S."/>
            <person name="Nazina T.N."/>
        </authorList>
    </citation>
    <scope>NUCLEOTIDE SEQUENCE [LARGE SCALE GENOMIC DNA]</scope>
    <source>
        <strain evidence="2 3">SHC 3-19</strain>
    </source>
</reference>
<dbReference type="STRING" id="1123377.GCA_000423885_01185"/>
<protein>
    <recommendedName>
        <fullName evidence="4">DUF2938 family protein</fullName>
    </recommendedName>
</protein>
<accession>A0A5R9PEQ8</accession>
<evidence type="ECO:0000313" key="2">
    <source>
        <dbReference type="EMBL" id="TLX21994.1"/>
    </source>
</evidence>
<keyword evidence="1" id="KW-1133">Transmembrane helix</keyword>
<comment type="caution">
    <text evidence="2">The sequence shown here is derived from an EMBL/GenBank/DDBJ whole genome shotgun (WGS) entry which is preliminary data.</text>
</comment>
<evidence type="ECO:0008006" key="4">
    <source>
        <dbReference type="Google" id="ProtNLM"/>
    </source>
</evidence>
<organism evidence="2 3">
    <name type="scientific">Thermomonas fusca</name>
    <dbReference type="NCBI Taxonomy" id="215690"/>
    <lineage>
        <taxon>Bacteria</taxon>
        <taxon>Pseudomonadati</taxon>
        <taxon>Pseudomonadota</taxon>
        <taxon>Gammaproteobacteria</taxon>
        <taxon>Lysobacterales</taxon>
        <taxon>Lysobacteraceae</taxon>
        <taxon>Thermomonas</taxon>
    </lineage>
</organism>
<keyword evidence="1" id="KW-0472">Membrane</keyword>
<keyword evidence="1" id="KW-0812">Transmembrane</keyword>
<dbReference type="EMBL" id="SROY01000002">
    <property type="protein sequence ID" value="TLX21994.1"/>
    <property type="molecule type" value="Genomic_DNA"/>
</dbReference>
<name>A0A5R9PEQ8_9GAMM</name>
<keyword evidence="3" id="KW-1185">Reference proteome</keyword>
<dbReference type="AlphaFoldDB" id="A0A5R9PEQ8"/>
<evidence type="ECO:0000313" key="3">
    <source>
        <dbReference type="Proteomes" id="UP000308508"/>
    </source>
</evidence>
<evidence type="ECO:0000256" key="1">
    <source>
        <dbReference type="SAM" id="Phobius"/>
    </source>
</evidence>
<feature type="transmembrane region" description="Helical" evidence="1">
    <location>
        <begin position="143"/>
        <end position="161"/>
    </location>
</feature>
<sequence length="179" mass="19277">MNSAAPRMQAVHDAPAGARRLRRLLLDAQCSGCVASLLSTLVVSLFSHLRTGHAAAGTNSASQWIWYPQARSRSAASWRHTGIGYLIHHASSVFWAVGYQLLRPAETDRRGQALRAASIAAVAYWVDYKVVPRRLSPGFEGKIGAAGMWATYAVFGVGLVLGSRRRSRSGNCVGARSKA</sequence>
<dbReference type="Proteomes" id="UP000308508">
    <property type="component" value="Unassembled WGS sequence"/>
</dbReference>